<dbReference type="GO" id="GO:0005737">
    <property type="term" value="C:cytoplasm"/>
    <property type="evidence" value="ECO:0007669"/>
    <property type="project" value="UniProtKB-SubCell"/>
</dbReference>
<evidence type="ECO:0000256" key="2">
    <source>
        <dbReference type="ARBA" id="ARBA00007663"/>
    </source>
</evidence>
<dbReference type="InterPro" id="IPR010923">
    <property type="entry name" value="T(6)A37_SUA5"/>
</dbReference>
<keyword evidence="9 13" id="KW-0547">Nucleotide-binding</keyword>
<evidence type="ECO:0000256" key="5">
    <source>
        <dbReference type="ARBA" id="ARBA00022490"/>
    </source>
</evidence>
<keyword evidence="10 13" id="KW-0067">ATP-binding</keyword>
<protein>
    <recommendedName>
        <fullName evidence="4 13">Threonylcarbamoyl-AMP synthase</fullName>
        <shortName evidence="13">TC-AMP synthase</shortName>
        <ecNumber evidence="3 13">2.7.7.87</ecNumber>
    </recommendedName>
    <alternativeName>
        <fullName evidence="11 13">L-threonylcarbamoyladenylate synthase</fullName>
    </alternativeName>
</protein>
<feature type="binding site" evidence="14">
    <location>
        <position position="239"/>
    </location>
    <ligand>
        <name>ATP</name>
        <dbReference type="ChEBI" id="CHEBI:30616"/>
    </ligand>
</feature>
<keyword evidence="17" id="KW-1185">Reference proteome</keyword>
<dbReference type="InterPro" id="IPR050156">
    <property type="entry name" value="TC-AMP_synthase_SUA5"/>
</dbReference>
<evidence type="ECO:0000256" key="1">
    <source>
        <dbReference type="ARBA" id="ARBA00004496"/>
    </source>
</evidence>
<feature type="binding site" evidence="14">
    <location>
        <position position="186"/>
    </location>
    <ligand>
        <name>L-threonine</name>
        <dbReference type="ChEBI" id="CHEBI:57926"/>
    </ligand>
</feature>
<dbReference type="PANTHER" id="PTHR17490:SF16">
    <property type="entry name" value="THREONYLCARBAMOYL-AMP SYNTHASE"/>
    <property type="match status" value="1"/>
</dbReference>
<dbReference type="Gene3D" id="3.90.870.10">
    <property type="entry name" value="DHBP synthase"/>
    <property type="match status" value="1"/>
</dbReference>
<evidence type="ECO:0000256" key="6">
    <source>
        <dbReference type="ARBA" id="ARBA00022679"/>
    </source>
</evidence>
<keyword evidence="7 13" id="KW-0819">tRNA processing</keyword>
<dbReference type="Proteomes" id="UP000295788">
    <property type="component" value="Unassembled WGS sequence"/>
</dbReference>
<dbReference type="GO" id="GO:0003725">
    <property type="term" value="F:double-stranded RNA binding"/>
    <property type="evidence" value="ECO:0007669"/>
    <property type="project" value="UniProtKB-UniRule"/>
</dbReference>
<evidence type="ECO:0000313" key="16">
    <source>
        <dbReference type="EMBL" id="TCS78035.1"/>
    </source>
</evidence>
<feature type="binding site" evidence="14">
    <location>
        <position position="200"/>
    </location>
    <ligand>
        <name>ATP</name>
        <dbReference type="ChEBI" id="CHEBI:30616"/>
    </ligand>
</feature>
<dbReference type="GO" id="GO:0008033">
    <property type="term" value="P:tRNA processing"/>
    <property type="evidence" value="ECO:0007669"/>
    <property type="project" value="UniProtKB-KW"/>
</dbReference>
<dbReference type="InterPro" id="IPR017945">
    <property type="entry name" value="DHBP_synth_RibB-like_a/b_dom"/>
</dbReference>
<dbReference type="FunFam" id="3.40.50.11030:FF:000001">
    <property type="entry name" value="Threonylcarbamoyl-AMP synthase"/>
    <property type="match status" value="1"/>
</dbReference>
<sequence>MFTTKTKLWYVDKNVDEYNPTVMEIGDRLRKGEVIAFPTETVYGLGANALDSNAVRKIFEAKGRPSDNPLIVHIASFEQLNELVTHIDEKSKQLMARFWPGPLTIIFPSKGKISELVTSLPTVAIRMPDHPIALAIIRAAQVPIAAPSANRSGKPSPTKAEHVWSDLHGRIDGIVDGGNTGYGVESTVIDVSGDEPVILRPGGVTIEQLEEVIGEVEIDPALVHKGEKPKAPGMKYTHYAPDAEMWLVQGEEEKVIQEINRIVKEKSLEGRRVGVLTTKDHQDRISETAYKVLAYGNKDDLTPFAANVYDALRQFDKDKIDFILAEAFPETGIGLAIMNRLKKAAGGNILKV</sequence>
<feature type="binding site" evidence="14">
    <location>
        <position position="156"/>
    </location>
    <ligand>
        <name>ATP</name>
        <dbReference type="ChEBI" id="CHEBI:30616"/>
    </ligand>
</feature>
<accession>A0A4R3K5K7</accession>
<feature type="binding site" evidence="14">
    <location>
        <position position="126"/>
    </location>
    <ligand>
        <name>L-threonine</name>
        <dbReference type="ChEBI" id="CHEBI:57926"/>
    </ligand>
</feature>
<reference evidence="16 17" key="1">
    <citation type="submission" date="2019-03" db="EMBL/GenBank/DDBJ databases">
        <title>Genomic Encyclopedia of Type Strains, Phase IV (KMG-IV): sequencing the most valuable type-strain genomes for metagenomic binning, comparative biology and taxonomic classification.</title>
        <authorList>
            <person name="Goeker M."/>
        </authorList>
    </citation>
    <scope>NUCLEOTIDE SEQUENCE [LARGE SCALE GENOMIC DNA]</scope>
    <source>
        <strain evidence="16 17">DSM 23802</strain>
    </source>
</reference>
<dbReference type="GO" id="GO:0005524">
    <property type="term" value="F:ATP binding"/>
    <property type="evidence" value="ECO:0007669"/>
    <property type="project" value="UniProtKB-UniRule"/>
</dbReference>
<evidence type="ECO:0000256" key="14">
    <source>
        <dbReference type="PIRSR" id="PIRSR004930-1"/>
    </source>
</evidence>
<dbReference type="AlphaFoldDB" id="A0A4R3K5K7"/>
<feature type="domain" description="YrdC-like" evidence="15">
    <location>
        <begin position="19"/>
        <end position="204"/>
    </location>
</feature>
<comment type="similarity">
    <text evidence="2 13">Belongs to the SUA5 family.</text>
</comment>
<dbReference type="SUPFAM" id="SSF55821">
    <property type="entry name" value="YrdC/RibB"/>
    <property type="match status" value="1"/>
</dbReference>
<keyword evidence="5 13" id="KW-0963">Cytoplasm</keyword>
<evidence type="ECO:0000259" key="15">
    <source>
        <dbReference type="PROSITE" id="PS51163"/>
    </source>
</evidence>
<evidence type="ECO:0000256" key="4">
    <source>
        <dbReference type="ARBA" id="ARBA00015492"/>
    </source>
</evidence>
<feature type="binding site" evidence="14">
    <location>
        <position position="41"/>
    </location>
    <ligand>
        <name>L-threonine</name>
        <dbReference type="ChEBI" id="CHEBI:57926"/>
    </ligand>
</feature>
<dbReference type="InterPro" id="IPR006070">
    <property type="entry name" value="Sua5-like_dom"/>
</dbReference>
<evidence type="ECO:0000256" key="8">
    <source>
        <dbReference type="ARBA" id="ARBA00022695"/>
    </source>
</evidence>
<dbReference type="GO" id="GO:0000049">
    <property type="term" value="F:tRNA binding"/>
    <property type="evidence" value="ECO:0007669"/>
    <property type="project" value="TreeGrafter"/>
</dbReference>
<dbReference type="Pfam" id="PF01300">
    <property type="entry name" value="Sua5_yciO_yrdC"/>
    <property type="match status" value="1"/>
</dbReference>
<dbReference type="PANTHER" id="PTHR17490">
    <property type="entry name" value="SUA5"/>
    <property type="match status" value="1"/>
</dbReference>
<evidence type="ECO:0000256" key="13">
    <source>
        <dbReference type="PIRNR" id="PIRNR004930"/>
    </source>
</evidence>
<keyword evidence="6 13" id="KW-0808">Transferase</keyword>
<dbReference type="PIRSF" id="PIRSF004930">
    <property type="entry name" value="Tln_factor_SUA5"/>
    <property type="match status" value="1"/>
</dbReference>
<dbReference type="FunFam" id="3.90.870.10:FF:000008">
    <property type="entry name" value="Threonylcarbamoyl-AMP synthase"/>
    <property type="match status" value="1"/>
</dbReference>
<feature type="binding site" evidence="14">
    <location>
        <position position="122"/>
    </location>
    <ligand>
        <name>L-threonine</name>
        <dbReference type="ChEBI" id="CHEBI:57926"/>
    </ligand>
</feature>
<proteinExistence type="inferred from homology"/>
<evidence type="ECO:0000313" key="17">
    <source>
        <dbReference type="Proteomes" id="UP000295788"/>
    </source>
</evidence>
<dbReference type="OrthoDB" id="9814580at2"/>
<dbReference type="Gene3D" id="3.40.50.11030">
    <property type="entry name" value="Threonylcarbamoyl-AMP synthase, C-terminal domain"/>
    <property type="match status" value="1"/>
</dbReference>
<comment type="catalytic activity">
    <reaction evidence="12 13">
        <text>L-threonine + hydrogencarbonate + ATP = L-threonylcarbamoyladenylate + diphosphate + H2O</text>
        <dbReference type="Rhea" id="RHEA:36407"/>
        <dbReference type="ChEBI" id="CHEBI:15377"/>
        <dbReference type="ChEBI" id="CHEBI:17544"/>
        <dbReference type="ChEBI" id="CHEBI:30616"/>
        <dbReference type="ChEBI" id="CHEBI:33019"/>
        <dbReference type="ChEBI" id="CHEBI:57926"/>
        <dbReference type="ChEBI" id="CHEBI:73682"/>
        <dbReference type="EC" id="2.7.7.87"/>
    </reaction>
</comment>
<comment type="subcellular location">
    <subcellularLocation>
        <location evidence="1 13">Cytoplasm</location>
    </subcellularLocation>
</comment>
<organism evidence="16 17">
    <name type="scientific">Tepidibacillus fermentans</name>
    <dbReference type="NCBI Taxonomy" id="1281767"/>
    <lineage>
        <taxon>Bacteria</taxon>
        <taxon>Bacillati</taxon>
        <taxon>Bacillota</taxon>
        <taxon>Bacilli</taxon>
        <taxon>Bacillales</taxon>
        <taxon>Bacillaceae</taxon>
        <taxon>Tepidibacillus</taxon>
    </lineage>
</organism>
<evidence type="ECO:0000256" key="11">
    <source>
        <dbReference type="ARBA" id="ARBA00029774"/>
    </source>
</evidence>
<dbReference type="GO" id="GO:0006450">
    <property type="term" value="P:regulation of translational fidelity"/>
    <property type="evidence" value="ECO:0007669"/>
    <property type="project" value="TreeGrafter"/>
</dbReference>
<feature type="binding site" evidence="14">
    <location>
        <position position="64"/>
    </location>
    <ligand>
        <name>ATP</name>
        <dbReference type="ChEBI" id="CHEBI:30616"/>
    </ligand>
</feature>
<evidence type="ECO:0000256" key="7">
    <source>
        <dbReference type="ARBA" id="ARBA00022694"/>
    </source>
</evidence>
<dbReference type="InterPro" id="IPR005145">
    <property type="entry name" value="Sua5_C"/>
</dbReference>
<dbReference type="EMBL" id="SMAB01000031">
    <property type="protein sequence ID" value="TCS78035.1"/>
    <property type="molecule type" value="Genomic_DNA"/>
</dbReference>
<gene>
    <name evidence="16" type="ORF">EDD72_1317</name>
</gene>
<dbReference type="InterPro" id="IPR038385">
    <property type="entry name" value="Sua5/YwlC_C"/>
</dbReference>
<name>A0A4R3K5K7_9BACI</name>
<dbReference type="NCBIfam" id="TIGR00057">
    <property type="entry name" value="L-threonylcarbamoyladenylate synthase"/>
    <property type="match status" value="1"/>
</dbReference>
<dbReference type="PROSITE" id="PS51163">
    <property type="entry name" value="YRDC"/>
    <property type="match status" value="1"/>
</dbReference>
<dbReference type="RefSeq" id="WP_132770716.1">
    <property type="nucleotide sequence ID" value="NZ_SMAB01000031.1"/>
</dbReference>
<comment type="function">
    <text evidence="13">Required for the formation of a threonylcarbamoyl group on adenosine at position 37 (t(6)A37) in tRNAs that read codons beginning with adenine.</text>
</comment>
<feature type="binding site" evidence="14">
    <location>
        <position position="148"/>
    </location>
    <ligand>
        <name>ATP</name>
        <dbReference type="ChEBI" id="CHEBI:30616"/>
    </ligand>
</feature>
<evidence type="ECO:0000256" key="3">
    <source>
        <dbReference type="ARBA" id="ARBA00012584"/>
    </source>
</evidence>
<feature type="binding site" evidence="14">
    <location>
        <position position="146"/>
    </location>
    <ligand>
        <name>L-threonine</name>
        <dbReference type="ChEBI" id="CHEBI:57926"/>
    </ligand>
</feature>
<dbReference type="Pfam" id="PF03481">
    <property type="entry name" value="Sua5_C"/>
    <property type="match status" value="1"/>
</dbReference>
<keyword evidence="8 13" id="KW-0548">Nucleotidyltransferase</keyword>
<feature type="binding site" evidence="14">
    <location>
        <position position="73"/>
    </location>
    <ligand>
        <name>L-threonine</name>
        <dbReference type="ChEBI" id="CHEBI:57926"/>
    </ligand>
</feature>
<dbReference type="GO" id="GO:0061710">
    <property type="term" value="F:L-threonylcarbamoyladenylate synthase"/>
    <property type="evidence" value="ECO:0007669"/>
    <property type="project" value="UniProtKB-EC"/>
</dbReference>
<feature type="binding site" evidence="14">
    <location>
        <position position="68"/>
    </location>
    <ligand>
        <name>L-threonine</name>
        <dbReference type="ChEBI" id="CHEBI:57926"/>
    </ligand>
</feature>
<dbReference type="EC" id="2.7.7.87" evidence="3 13"/>
<evidence type="ECO:0000256" key="10">
    <source>
        <dbReference type="ARBA" id="ARBA00022840"/>
    </source>
</evidence>
<evidence type="ECO:0000256" key="12">
    <source>
        <dbReference type="ARBA" id="ARBA00048366"/>
    </source>
</evidence>
<comment type="caution">
    <text evidence="16">The sequence shown here is derived from an EMBL/GenBank/DDBJ whole genome shotgun (WGS) entry which is preliminary data.</text>
</comment>
<evidence type="ECO:0000256" key="9">
    <source>
        <dbReference type="ARBA" id="ARBA00022741"/>
    </source>
</evidence>